<feature type="transmembrane region" description="Helical" evidence="6">
    <location>
        <begin position="303"/>
        <end position="324"/>
    </location>
</feature>
<dbReference type="OrthoDB" id="8297772at2759"/>
<keyword evidence="7" id="KW-0675">Receptor</keyword>
<protein>
    <submittedName>
        <fullName evidence="7">Gustatory and odorant receptor 24</fullName>
    </submittedName>
</protein>
<keyword evidence="2" id="KW-1003">Cell membrane</keyword>
<keyword evidence="5 6" id="KW-0472">Membrane</keyword>
<evidence type="ECO:0000256" key="1">
    <source>
        <dbReference type="ARBA" id="ARBA00004651"/>
    </source>
</evidence>
<dbReference type="AlphaFoldDB" id="A0A226F2Y4"/>
<organism evidence="7 8">
    <name type="scientific">Folsomia candida</name>
    <name type="common">Springtail</name>
    <dbReference type="NCBI Taxonomy" id="158441"/>
    <lineage>
        <taxon>Eukaryota</taxon>
        <taxon>Metazoa</taxon>
        <taxon>Ecdysozoa</taxon>
        <taxon>Arthropoda</taxon>
        <taxon>Hexapoda</taxon>
        <taxon>Collembola</taxon>
        <taxon>Entomobryomorpha</taxon>
        <taxon>Isotomoidea</taxon>
        <taxon>Isotomidae</taxon>
        <taxon>Proisotominae</taxon>
        <taxon>Folsomia</taxon>
    </lineage>
</organism>
<name>A0A226F2Y4_FOLCA</name>
<comment type="caution">
    <text evidence="7">The sequence shown here is derived from an EMBL/GenBank/DDBJ whole genome shotgun (WGS) entry which is preliminary data.</text>
</comment>
<dbReference type="GO" id="GO:0050909">
    <property type="term" value="P:sensory perception of taste"/>
    <property type="evidence" value="ECO:0007669"/>
    <property type="project" value="InterPro"/>
</dbReference>
<dbReference type="Proteomes" id="UP000198287">
    <property type="component" value="Unassembled WGS sequence"/>
</dbReference>
<dbReference type="GO" id="GO:0005886">
    <property type="term" value="C:plasma membrane"/>
    <property type="evidence" value="ECO:0007669"/>
    <property type="project" value="UniProtKB-SubCell"/>
</dbReference>
<keyword evidence="8" id="KW-1185">Reference proteome</keyword>
<feature type="transmembrane region" description="Helical" evidence="6">
    <location>
        <begin position="191"/>
        <end position="212"/>
    </location>
</feature>
<evidence type="ECO:0000256" key="2">
    <source>
        <dbReference type="ARBA" id="ARBA00022475"/>
    </source>
</evidence>
<reference evidence="7 8" key="1">
    <citation type="submission" date="2015-12" db="EMBL/GenBank/DDBJ databases">
        <title>The genome of Folsomia candida.</title>
        <authorList>
            <person name="Faddeeva A."/>
            <person name="Derks M.F."/>
            <person name="Anvar Y."/>
            <person name="Smit S."/>
            <person name="Van Straalen N."/>
            <person name="Roelofs D."/>
        </authorList>
    </citation>
    <scope>NUCLEOTIDE SEQUENCE [LARGE SCALE GENOMIC DNA]</scope>
    <source>
        <strain evidence="7 8">VU population</strain>
        <tissue evidence="7">Whole body</tissue>
    </source>
</reference>
<evidence type="ECO:0000313" key="8">
    <source>
        <dbReference type="Proteomes" id="UP000198287"/>
    </source>
</evidence>
<feature type="transmembrane region" description="Helical" evidence="6">
    <location>
        <begin position="224"/>
        <end position="244"/>
    </location>
</feature>
<dbReference type="Pfam" id="PF08395">
    <property type="entry name" value="7tm_7"/>
    <property type="match status" value="1"/>
</dbReference>
<evidence type="ECO:0000256" key="5">
    <source>
        <dbReference type="ARBA" id="ARBA00023136"/>
    </source>
</evidence>
<evidence type="ECO:0000256" key="6">
    <source>
        <dbReference type="SAM" id="Phobius"/>
    </source>
</evidence>
<accession>A0A226F2Y4</accession>
<evidence type="ECO:0000256" key="4">
    <source>
        <dbReference type="ARBA" id="ARBA00022989"/>
    </source>
</evidence>
<feature type="transmembrane region" description="Helical" evidence="6">
    <location>
        <begin position="344"/>
        <end position="363"/>
    </location>
</feature>
<feature type="transmembrane region" description="Helical" evidence="6">
    <location>
        <begin position="67"/>
        <end position="86"/>
    </location>
</feature>
<comment type="subcellular location">
    <subcellularLocation>
        <location evidence="1">Cell membrane</location>
        <topology evidence="1">Multi-pass membrane protein</topology>
    </subcellularLocation>
</comment>
<dbReference type="InterPro" id="IPR013604">
    <property type="entry name" value="7TM_chemorcpt"/>
</dbReference>
<evidence type="ECO:0000313" key="7">
    <source>
        <dbReference type="EMBL" id="OXA64149.1"/>
    </source>
</evidence>
<keyword evidence="3 6" id="KW-0812">Transmembrane</keyword>
<proteinExistence type="predicted"/>
<evidence type="ECO:0000256" key="3">
    <source>
        <dbReference type="ARBA" id="ARBA00022692"/>
    </source>
</evidence>
<sequence>MNQVDQLTWAYPPPTNSHRDSASRLFYQAVLVLKSVGNLPVQATTRSIDADHHRQVIHYTFSIKSFTFPYCLILTTFVVIAWIQFISEYAGLNPFSFTLFIEKNYGVSLANVSTAHQLSLLDPLSVAQTMIHVIFPLSSCIQYLSTIWTSLKFAEYANGWTIFEETFRRIFKMNPLLNEAVFPETTRFRRLSWNFTLCLVVVIGLTIYPMTLTQERLSGNAMSMKWPVTFVGFLTFFITLLLDFRCNLMLYINQEAFSQIGTKIAAEVECSQSSVSRINSTLVQNWQLLISYARKQTVSGGQILSTSLLVELINLFGTWCSIIYQTIFFAQRDGLGWTSLEDLGLNYSLCGIMYFRFAIKIFLSERMTIAEAKIAKSLQLIENHSDLGTSLEINIVVDWIATPPSKINIANLFALNRSLLFGVMGQTVTYVLVLLQFQTIQGT</sequence>
<gene>
    <name evidence="7" type="ORF">Fcan01_03678</name>
</gene>
<keyword evidence="4 6" id="KW-1133">Transmembrane helix</keyword>
<dbReference type="EMBL" id="LNIX01000001">
    <property type="protein sequence ID" value="OXA64149.1"/>
    <property type="molecule type" value="Genomic_DNA"/>
</dbReference>